<dbReference type="Proteomes" id="UP000799757">
    <property type="component" value="Unassembled WGS sequence"/>
</dbReference>
<dbReference type="Pfam" id="PF05922">
    <property type="entry name" value="Inhibitor_I9"/>
    <property type="match status" value="1"/>
</dbReference>
<dbReference type="PROSITE" id="PS00137">
    <property type="entry name" value="SUBTILASE_HIS"/>
    <property type="match status" value="1"/>
</dbReference>
<keyword evidence="3 7" id="KW-0732">Signal</keyword>
<sequence length="411" mass="43608">MKVQVLQLLLAISASSVAAPAISLSKSFIKRQDTTGQYIVQLDATSTPESFASHLSRRDQNVKKVFQFGNFKAYVGTFSEEALAELTALPEVLSVEPDQIIHIERPPNEASVRRDLVTETNAPWHLGDISHKAAGSTDYVFDEGAGEGQTAYVLDGGIRISHEEFEGRAIFGYNALTDSTVQNGTNTDTDGHGTHVAGLIAGRRYGVARKATVVDVKILTESSGSSAWGMAGYNWAVNDIIAKGAQNTSVINLSLSATGPSTLWDNAVIAAYELGIASFAAAGNNDGPASEHTPARVPQSITVGMTDPDRSRTSIITDIYGSNWGPEVDVFAPGRDIVSADYLSDTSLHTRTGTSMATPITAGLACYLRALEGGLGSPEEIRARLVELAHKDVVKNPNGSPNLLVYNGSGQ</sequence>
<dbReference type="GO" id="GO:0006508">
    <property type="term" value="P:proteolysis"/>
    <property type="evidence" value="ECO:0007669"/>
    <property type="project" value="UniProtKB-KW"/>
</dbReference>
<dbReference type="EMBL" id="MU001793">
    <property type="protein sequence ID" value="KAF2798017.1"/>
    <property type="molecule type" value="Genomic_DNA"/>
</dbReference>
<feature type="chain" id="PRO_5025645001" evidence="7">
    <location>
        <begin position="19"/>
        <end position="411"/>
    </location>
</feature>
<dbReference type="PROSITE" id="PS51892">
    <property type="entry name" value="SUBTILASE"/>
    <property type="match status" value="1"/>
</dbReference>
<dbReference type="InterPro" id="IPR015500">
    <property type="entry name" value="Peptidase_S8_subtilisin-rel"/>
</dbReference>
<evidence type="ECO:0000256" key="1">
    <source>
        <dbReference type="ARBA" id="ARBA00011073"/>
    </source>
</evidence>
<dbReference type="CDD" id="cd04077">
    <property type="entry name" value="Peptidases_S8_PCSK9_ProteinaseK_like"/>
    <property type="match status" value="1"/>
</dbReference>
<dbReference type="SUPFAM" id="SSF52743">
    <property type="entry name" value="Subtilisin-like"/>
    <property type="match status" value="1"/>
</dbReference>
<evidence type="ECO:0000256" key="3">
    <source>
        <dbReference type="ARBA" id="ARBA00022729"/>
    </source>
</evidence>
<dbReference type="OrthoDB" id="206201at2759"/>
<dbReference type="PROSITE" id="PS00138">
    <property type="entry name" value="SUBTILASE_SER"/>
    <property type="match status" value="1"/>
</dbReference>
<dbReference type="SUPFAM" id="SSF54897">
    <property type="entry name" value="Protease propeptides/inhibitors"/>
    <property type="match status" value="1"/>
</dbReference>
<evidence type="ECO:0000313" key="11">
    <source>
        <dbReference type="Proteomes" id="UP000799757"/>
    </source>
</evidence>
<feature type="domain" description="Inhibitor I9" evidence="9">
    <location>
        <begin position="37"/>
        <end position="103"/>
    </location>
</feature>
<evidence type="ECO:0000313" key="10">
    <source>
        <dbReference type="EMBL" id="KAF2798017.1"/>
    </source>
</evidence>
<evidence type="ECO:0000256" key="2">
    <source>
        <dbReference type="ARBA" id="ARBA00022670"/>
    </source>
</evidence>
<feature type="signal peptide" evidence="7">
    <location>
        <begin position="1"/>
        <end position="18"/>
    </location>
</feature>
<dbReference type="GO" id="GO:0004252">
    <property type="term" value="F:serine-type endopeptidase activity"/>
    <property type="evidence" value="ECO:0007669"/>
    <property type="project" value="UniProtKB-UniRule"/>
</dbReference>
<dbReference type="GO" id="GO:0005576">
    <property type="term" value="C:extracellular region"/>
    <property type="evidence" value="ECO:0007669"/>
    <property type="project" value="UniProtKB-ARBA"/>
</dbReference>
<dbReference type="PRINTS" id="PR00723">
    <property type="entry name" value="SUBTILISIN"/>
</dbReference>
<accession>A0A6A6XR47</accession>
<evidence type="ECO:0000259" key="8">
    <source>
        <dbReference type="Pfam" id="PF00082"/>
    </source>
</evidence>
<dbReference type="Pfam" id="PF00082">
    <property type="entry name" value="Peptidase_S8"/>
    <property type="match status" value="1"/>
</dbReference>
<evidence type="ECO:0000256" key="6">
    <source>
        <dbReference type="PROSITE-ProRule" id="PRU01240"/>
    </source>
</evidence>
<keyword evidence="2 6" id="KW-0645">Protease</keyword>
<dbReference type="InterPro" id="IPR022398">
    <property type="entry name" value="Peptidase_S8_His-AS"/>
</dbReference>
<dbReference type="PANTHER" id="PTHR43806:SF58">
    <property type="entry name" value="ALKALINE PROTEASE 1-RELATED"/>
    <property type="match status" value="1"/>
</dbReference>
<feature type="active site" description="Charge relay system" evidence="6">
    <location>
        <position position="155"/>
    </location>
</feature>
<evidence type="ECO:0000259" key="9">
    <source>
        <dbReference type="Pfam" id="PF05922"/>
    </source>
</evidence>
<protein>
    <submittedName>
        <fullName evidence="10">Subtilisin-like protein</fullName>
    </submittedName>
</protein>
<proteinExistence type="inferred from homology"/>
<evidence type="ECO:0000256" key="5">
    <source>
        <dbReference type="ARBA" id="ARBA00022825"/>
    </source>
</evidence>
<reference evidence="10" key="1">
    <citation type="journal article" date="2020" name="Stud. Mycol.">
        <title>101 Dothideomycetes genomes: a test case for predicting lifestyles and emergence of pathogens.</title>
        <authorList>
            <person name="Haridas S."/>
            <person name="Albert R."/>
            <person name="Binder M."/>
            <person name="Bloem J."/>
            <person name="Labutti K."/>
            <person name="Salamov A."/>
            <person name="Andreopoulos B."/>
            <person name="Baker S."/>
            <person name="Barry K."/>
            <person name="Bills G."/>
            <person name="Bluhm B."/>
            <person name="Cannon C."/>
            <person name="Castanera R."/>
            <person name="Culley D."/>
            <person name="Daum C."/>
            <person name="Ezra D."/>
            <person name="Gonzalez J."/>
            <person name="Henrissat B."/>
            <person name="Kuo A."/>
            <person name="Liang C."/>
            <person name="Lipzen A."/>
            <person name="Lutzoni F."/>
            <person name="Magnuson J."/>
            <person name="Mondo S."/>
            <person name="Nolan M."/>
            <person name="Ohm R."/>
            <person name="Pangilinan J."/>
            <person name="Park H.-J."/>
            <person name="Ramirez L."/>
            <person name="Alfaro M."/>
            <person name="Sun H."/>
            <person name="Tritt A."/>
            <person name="Yoshinaga Y."/>
            <person name="Zwiers L.-H."/>
            <person name="Turgeon B."/>
            <person name="Goodwin S."/>
            <person name="Spatafora J."/>
            <person name="Crous P."/>
            <person name="Grigoriev I."/>
        </authorList>
    </citation>
    <scope>NUCLEOTIDE SEQUENCE</scope>
    <source>
        <strain evidence="10">CBS 109.77</strain>
    </source>
</reference>
<dbReference type="InterPro" id="IPR037045">
    <property type="entry name" value="S8pro/Inhibitor_I9_sf"/>
</dbReference>
<organism evidence="10 11">
    <name type="scientific">Melanomma pulvis-pyrius CBS 109.77</name>
    <dbReference type="NCBI Taxonomy" id="1314802"/>
    <lineage>
        <taxon>Eukaryota</taxon>
        <taxon>Fungi</taxon>
        <taxon>Dikarya</taxon>
        <taxon>Ascomycota</taxon>
        <taxon>Pezizomycotina</taxon>
        <taxon>Dothideomycetes</taxon>
        <taxon>Pleosporomycetidae</taxon>
        <taxon>Pleosporales</taxon>
        <taxon>Melanommataceae</taxon>
        <taxon>Melanomma</taxon>
    </lineage>
</organism>
<dbReference type="Gene3D" id="3.40.50.200">
    <property type="entry name" value="Peptidase S8/S53 domain"/>
    <property type="match status" value="1"/>
</dbReference>
<feature type="domain" description="Peptidase S8/S53" evidence="8">
    <location>
        <begin position="150"/>
        <end position="392"/>
    </location>
</feature>
<comment type="similarity">
    <text evidence="1 6">Belongs to the peptidase S8 family.</text>
</comment>
<dbReference type="AlphaFoldDB" id="A0A6A6XR47"/>
<dbReference type="PANTHER" id="PTHR43806">
    <property type="entry name" value="PEPTIDASE S8"/>
    <property type="match status" value="1"/>
</dbReference>
<dbReference type="InterPro" id="IPR050131">
    <property type="entry name" value="Peptidase_S8_subtilisin-like"/>
</dbReference>
<dbReference type="Gene3D" id="3.30.70.80">
    <property type="entry name" value="Peptidase S8 propeptide/proteinase inhibitor I9"/>
    <property type="match status" value="1"/>
</dbReference>
<dbReference type="InterPro" id="IPR000209">
    <property type="entry name" value="Peptidase_S8/S53_dom"/>
</dbReference>
<keyword evidence="11" id="KW-1185">Reference proteome</keyword>
<name>A0A6A6XR47_9PLEO</name>
<gene>
    <name evidence="10" type="ORF">K505DRAFT_234265</name>
</gene>
<keyword evidence="4 6" id="KW-0378">Hydrolase</keyword>
<dbReference type="InterPro" id="IPR023828">
    <property type="entry name" value="Peptidase_S8_Ser-AS"/>
</dbReference>
<dbReference type="InterPro" id="IPR036852">
    <property type="entry name" value="Peptidase_S8/S53_dom_sf"/>
</dbReference>
<evidence type="ECO:0000256" key="7">
    <source>
        <dbReference type="SAM" id="SignalP"/>
    </source>
</evidence>
<feature type="active site" description="Charge relay system" evidence="6">
    <location>
        <position position="192"/>
    </location>
</feature>
<evidence type="ECO:0000256" key="4">
    <source>
        <dbReference type="ARBA" id="ARBA00022801"/>
    </source>
</evidence>
<feature type="active site" description="Charge relay system" evidence="6">
    <location>
        <position position="355"/>
    </location>
</feature>
<keyword evidence="5 6" id="KW-0720">Serine protease</keyword>
<dbReference type="InterPro" id="IPR010259">
    <property type="entry name" value="S8pro/Inhibitor_I9"/>
</dbReference>
<dbReference type="InterPro" id="IPR034193">
    <property type="entry name" value="PCSK9_ProteinaseK-like"/>
</dbReference>